<dbReference type="AlphaFoldDB" id="A0A318SF07"/>
<evidence type="ECO:0000313" key="11">
    <source>
        <dbReference type="Proteomes" id="UP000248326"/>
    </source>
</evidence>
<dbReference type="RefSeq" id="WP_110885640.1">
    <property type="nucleotide sequence ID" value="NZ_QJSX01000003.1"/>
</dbReference>
<keyword evidence="2" id="KW-0645">Protease</keyword>
<dbReference type="EMBL" id="QJSX01000003">
    <property type="protein sequence ID" value="PYE55282.1"/>
    <property type="molecule type" value="Genomic_DNA"/>
</dbReference>
<evidence type="ECO:0000256" key="6">
    <source>
        <dbReference type="ARBA" id="ARBA00022807"/>
    </source>
</evidence>
<dbReference type="SMART" id="SM00257">
    <property type="entry name" value="LysM"/>
    <property type="match status" value="1"/>
</dbReference>
<dbReference type="OrthoDB" id="9808890at2"/>
<dbReference type="PANTHER" id="PTHR47360:SF1">
    <property type="entry name" value="ENDOPEPTIDASE NLPC-RELATED"/>
    <property type="match status" value="1"/>
</dbReference>
<dbReference type="SUPFAM" id="SSF54001">
    <property type="entry name" value="Cysteine proteinases"/>
    <property type="match status" value="1"/>
</dbReference>
<sequence>MQAIRVLFLALGLLGVSASAETYVVKAGDTLSNVARKFNTDPVQLMRTNGLSSSTIQIGQKLQVPGAAKSTQPANTIPMASKSGTSDRTGVVRAAAMRFMGIRYRLGALGAGGIDCSAFTQAVLRQMGVQLPRTARQQFAVGTPVTKSDLRAGDLVFFNTLGNGVSHVGVYLGGGQFAHANSYQGRTVVEDINQMYYRYRYVGARRVLPGS</sequence>
<evidence type="ECO:0000313" key="10">
    <source>
        <dbReference type="EMBL" id="PYE55282.1"/>
    </source>
</evidence>
<evidence type="ECO:0000256" key="4">
    <source>
        <dbReference type="ARBA" id="ARBA00022737"/>
    </source>
</evidence>
<accession>A0A318SF07</accession>
<protein>
    <submittedName>
        <fullName evidence="10">Cell wall-associated NlpC family hydrolase</fullName>
    </submittedName>
</protein>
<reference evidence="10 11" key="1">
    <citation type="submission" date="2018-06" db="EMBL/GenBank/DDBJ databases">
        <title>Genomic Encyclopedia of Type Strains, Phase IV (KMG-IV): sequencing the most valuable type-strain genomes for metagenomic binning, comparative biology and taxonomic classification.</title>
        <authorList>
            <person name="Goeker M."/>
        </authorList>
    </citation>
    <scope>NUCLEOTIDE SEQUENCE [LARGE SCALE GENOMIC DNA]</scope>
    <source>
        <strain evidence="10 11">DSM 18048</strain>
    </source>
</reference>
<dbReference type="CDD" id="cd00118">
    <property type="entry name" value="LysM"/>
    <property type="match status" value="1"/>
</dbReference>
<gene>
    <name evidence="10" type="ORF">DES52_103113</name>
</gene>
<dbReference type="GO" id="GO:0008234">
    <property type="term" value="F:cysteine-type peptidase activity"/>
    <property type="evidence" value="ECO:0007669"/>
    <property type="project" value="UniProtKB-KW"/>
</dbReference>
<evidence type="ECO:0000256" key="1">
    <source>
        <dbReference type="ARBA" id="ARBA00007074"/>
    </source>
</evidence>
<dbReference type="Proteomes" id="UP000248326">
    <property type="component" value="Unassembled WGS sequence"/>
</dbReference>
<dbReference type="PANTHER" id="PTHR47360">
    <property type="entry name" value="MUREIN DD-ENDOPEPTIDASE MEPS/MUREIN LD-CARBOXYPEPTIDASE"/>
    <property type="match status" value="1"/>
</dbReference>
<dbReference type="PROSITE" id="PS51782">
    <property type="entry name" value="LYSM"/>
    <property type="match status" value="1"/>
</dbReference>
<feature type="domain" description="NlpC/P60" evidence="9">
    <location>
        <begin position="85"/>
        <end position="208"/>
    </location>
</feature>
<evidence type="ECO:0000256" key="7">
    <source>
        <dbReference type="SAM" id="SignalP"/>
    </source>
</evidence>
<dbReference type="InterPro" id="IPR036779">
    <property type="entry name" value="LysM_dom_sf"/>
</dbReference>
<feature type="domain" description="LysM" evidence="8">
    <location>
        <begin position="21"/>
        <end position="64"/>
    </location>
</feature>
<evidence type="ECO:0000256" key="3">
    <source>
        <dbReference type="ARBA" id="ARBA00022729"/>
    </source>
</evidence>
<feature type="signal peptide" evidence="7">
    <location>
        <begin position="1"/>
        <end position="20"/>
    </location>
</feature>
<dbReference type="Pfam" id="PF01476">
    <property type="entry name" value="LysM"/>
    <property type="match status" value="1"/>
</dbReference>
<dbReference type="InterPro" id="IPR018392">
    <property type="entry name" value="LysM"/>
</dbReference>
<dbReference type="GO" id="GO:0006508">
    <property type="term" value="P:proteolysis"/>
    <property type="evidence" value="ECO:0007669"/>
    <property type="project" value="UniProtKB-KW"/>
</dbReference>
<keyword evidence="6" id="KW-0788">Thiol protease</keyword>
<dbReference type="InterPro" id="IPR038765">
    <property type="entry name" value="Papain-like_cys_pep_sf"/>
</dbReference>
<comment type="caution">
    <text evidence="10">The sequence shown here is derived from an EMBL/GenBank/DDBJ whole genome shotgun (WGS) entry which is preliminary data.</text>
</comment>
<evidence type="ECO:0000259" key="9">
    <source>
        <dbReference type="PROSITE" id="PS51935"/>
    </source>
</evidence>
<dbReference type="Gene3D" id="3.90.1720.10">
    <property type="entry name" value="endopeptidase domain like (from Nostoc punctiforme)"/>
    <property type="match status" value="1"/>
</dbReference>
<name>A0A318SF07_9DEIO</name>
<comment type="similarity">
    <text evidence="1">Belongs to the peptidase C40 family.</text>
</comment>
<dbReference type="InterPro" id="IPR000064">
    <property type="entry name" value="NLP_P60_dom"/>
</dbReference>
<organism evidence="10 11">
    <name type="scientific">Deinococcus yavapaiensis KR-236</name>
    <dbReference type="NCBI Taxonomy" id="694435"/>
    <lineage>
        <taxon>Bacteria</taxon>
        <taxon>Thermotogati</taxon>
        <taxon>Deinococcota</taxon>
        <taxon>Deinococci</taxon>
        <taxon>Deinococcales</taxon>
        <taxon>Deinococcaceae</taxon>
        <taxon>Deinococcus</taxon>
    </lineage>
</organism>
<feature type="chain" id="PRO_5016447795" evidence="7">
    <location>
        <begin position="21"/>
        <end position="211"/>
    </location>
</feature>
<dbReference type="InterPro" id="IPR052062">
    <property type="entry name" value="Murein_DD/LD_carboxypeptidase"/>
</dbReference>
<evidence type="ECO:0000256" key="5">
    <source>
        <dbReference type="ARBA" id="ARBA00022801"/>
    </source>
</evidence>
<evidence type="ECO:0000256" key="2">
    <source>
        <dbReference type="ARBA" id="ARBA00022670"/>
    </source>
</evidence>
<keyword evidence="5 10" id="KW-0378">Hydrolase</keyword>
<proteinExistence type="inferred from homology"/>
<dbReference type="Pfam" id="PF00877">
    <property type="entry name" value="NLPC_P60"/>
    <property type="match status" value="1"/>
</dbReference>
<keyword evidence="11" id="KW-1185">Reference proteome</keyword>
<keyword evidence="4" id="KW-0677">Repeat</keyword>
<evidence type="ECO:0000259" key="8">
    <source>
        <dbReference type="PROSITE" id="PS51782"/>
    </source>
</evidence>
<dbReference type="Gene3D" id="3.10.350.10">
    <property type="entry name" value="LysM domain"/>
    <property type="match status" value="1"/>
</dbReference>
<keyword evidence="3 7" id="KW-0732">Signal</keyword>
<dbReference type="PROSITE" id="PS51935">
    <property type="entry name" value="NLPC_P60"/>
    <property type="match status" value="1"/>
</dbReference>
<dbReference type="SUPFAM" id="SSF54106">
    <property type="entry name" value="LysM domain"/>
    <property type="match status" value="1"/>
</dbReference>